<dbReference type="Proteomes" id="UP000683360">
    <property type="component" value="Unassembled WGS sequence"/>
</dbReference>
<feature type="compositionally biased region" description="Polar residues" evidence="1">
    <location>
        <begin position="159"/>
        <end position="171"/>
    </location>
</feature>
<dbReference type="EMBL" id="CAJPWZ010002961">
    <property type="protein sequence ID" value="CAG2249121.1"/>
    <property type="molecule type" value="Genomic_DNA"/>
</dbReference>
<protein>
    <submittedName>
        <fullName evidence="2">Uncharacterized protein</fullName>
    </submittedName>
</protein>
<feature type="region of interest" description="Disordered" evidence="1">
    <location>
        <begin position="1"/>
        <end position="40"/>
    </location>
</feature>
<evidence type="ECO:0000256" key="1">
    <source>
        <dbReference type="SAM" id="MobiDB-lite"/>
    </source>
</evidence>
<proteinExistence type="predicted"/>
<evidence type="ECO:0000313" key="2">
    <source>
        <dbReference type="EMBL" id="CAG2249121.1"/>
    </source>
</evidence>
<reference evidence="2" key="1">
    <citation type="submission" date="2021-03" db="EMBL/GenBank/DDBJ databases">
        <authorList>
            <person name="Bekaert M."/>
        </authorList>
    </citation>
    <scope>NUCLEOTIDE SEQUENCE</scope>
</reference>
<feature type="compositionally biased region" description="Basic and acidic residues" evidence="1">
    <location>
        <begin position="17"/>
        <end position="30"/>
    </location>
</feature>
<organism evidence="2 3">
    <name type="scientific">Mytilus edulis</name>
    <name type="common">Blue mussel</name>
    <dbReference type="NCBI Taxonomy" id="6550"/>
    <lineage>
        <taxon>Eukaryota</taxon>
        <taxon>Metazoa</taxon>
        <taxon>Spiralia</taxon>
        <taxon>Lophotrochozoa</taxon>
        <taxon>Mollusca</taxon>
        <taxon>Bivalvia</taxon>
        <taxon>Autobranchia</taxon>
        <taxon>Pteriomorphia</taxon>
        <taxon>Mytilida</taxon>
        <taxon>Mytiloidea</taxon>
        <taxon>Mytilidae</taxon>
        <taxon>Mytilinae</taxon>
        <taxon>Mytilus</taxon>
    </lineage>
</organism>
<feature type="compositionally biased region" description="Basic and acidic residues" evidence="1">
    <location>
        <begin position="120"/>
        <end position="132"/>
    </location>
</feature>
<feature type="compositionally biased region" description="Basic and acidic residues" evidence="1">
    <location>
        <begin position="148"/>
        <end position="158"/>
    </location>
</feature>
<evidence type="ECO:0000313" key="3">
    <source>
        <dbReference type="Proteomes" id="UP000683360"/>
    </source>
</evidence>
<sequence>MENFEANNGYEENNYDEIDRQINSAHDKRQQKQQNVHSDNDVSVNYEAVIDYIQTNPRINWKNAEVTVYDIDDNSFTITSGEGKYQYVVTDDEMGGVELINTSNKVHKPKPPQNQQPNKEPTRNLHTREKRSSNRTTGGFHPYSNSNESHHQHNHGDNTNETEGGMNCTIS</sequence>
<feature type="region of interest" description="Disordered" evidence="1">
    <location>
        <begin position="102"/>
        <end position="171"/>
    </location>
</feature>
<keyword evidence="3" id="KW-1185">Reference proteome</keyword>
<accession>A0A8S3USV1</accession>
<name>A0A8S3USV1_MYTED</name>
<dbReference type="AlphaFoldDB" id="A0A8S3USV1"/>
<gene>
    <name evidence="2" type="ORF">MEDL_60912</name>
</gene>
<comment type="caution">
    <text evidence="2">The sequence shown here is derived from an EMBL/GenBank/DDBJ whole genome shotgun (WGS) entry which is preliminary data.</text>
</comment>